<dbReference type="GeneID" id="35596665"/>
<evidence type="ECO:0000256" key="2">
    <source>
        <dbReference type="SAM" id="SignalP"/>
    </source>
</evidence>
<sequence>MRCFLSRVLLVAAFLGLSSGQTTTCPGAADGTIINNSAGVPYRIYCAGDFSQDLTVVNAIRSFDACLLACDRTARCLAAVWDKSETCYLKPANGVLSSGNAYVGVRVNGAVGATFSTTFTPTFTRTETTSNIATTTAVTTRLVTFTTTSVQTSLVVSTAPGTTVISTQTNTATTTVLSSFPVTTTIVSVQTTTLTTRTVETSLIVSMAPGTTVTNTQTNTATSVIVSSIPLCRDYHSAIDSRINSNRDGHSDGARTARANYDRYPDPIHGGRLDSAWKYDCVHCVQHHSLYGNQHDHDDGYQFCGLDICYHFCHELCRDCHATGRVYGESNRNYNSDSYRTHTNGVGTHHHKNHNCNRHRDGLWSSPKCSCGDDNSVSAGPRRPQPPPSPAAVSHRDPYPIRSHQRVHRQQEVRPC</sequence>
<reference evidence="3 4" key="1">
    <citation type="submission" date="2016-03" db="EMBL/GenBank/DDBJ databases">
        <authorList>
            <person name="Ploux O."/>
        </authorList>
    </citation>
    <scope>NUCLEOTIDE SEQUENCE [LARGE SCALE GENOMIC DNA]</scope>
    <source>
        <strain evidence="3 4">URUG2</strain>
    </source>
</reference>
<name>A0A2D3UMP3_9PEZI</name>
<protein>
    <recommendedName>
        <fullName evidence="5">Apple domain-containing protein</fullName>
    </recommendedName>
</protein>
<feature type="region of interest" description="Disordered" evidence="1">
    <location>
        <begin position="374"/>
        <end position="416"/>
    </location>
</feature>
<proteinExistence type="predicted"/>
<keyword evidence="2" id="KW-0732">Signal</keyword>
<dbReference type="Gene3D" id="3.50.4.10">
    <property type="entry name" value="Hepatocyte Growth Factor"/>
    <property type="match status" value="1"/>
</dbReference>
<dbReference type="Proteomes" id="UP000225277">
    <property type="component" value="Unassembled WGS sequence"/>
</dbReference>
<evidence type="ECO:0000256" key="1">
    <source>
        <dbReference type="SAM" id="MobiDB-lite"/>
    </source>
</evidence>
<evidence type="ECO:0008006" key="5">
    <source>
        <dbReference type="Google" id="ProtNLM"/>
    </source>
</evidence>
<feature type="chain" id="PRO_5013958264" description="Apple domain-containing protein" evidence="2">
    <location>
        <begin position="21"/>
        <end position="416"/>
    </location>
</feature>
<dbReference type="EMBL" id="FJUY01000001">
    <property type="protein sequence ID" value="CZT15551.1"/>
    <property type="molecule type" value="Genomic_DNA"/>
</dbReference>
<evidence type="ECO:0000313" key="3">
    <source>
        <dbReference type="EMBL" id="CZT15551.1"/>
    </source>
</evidence>
<feature type="signal peptide" evidence="2">
    <location>
        <begin position="1"/>
        <end position="20"/>
    </location>
</feature>
<gene>
    <name evidence="3" type="ORF">RCC_01405</name>
</gene>
<dbReference type="RefSeq" id="XP_023622447.1">
    <property type="nucleotide sequence ID" value="XM_023766679.1"/>
</dbReference>
<accession>A0A2D3UMP3</accession>
<evidence type="ECO:0000313" key="4">
    <source>
        <dbReference type="Proteomes" id="UP000225277"/>
    </source>
</evidence>
<organism evidence="3 4">
    <name type="scientific">Ramularia collo-cygni</name>
    <dbReference type="NCBI Taxonomy" id="112498"/>
    <lineage>
        <taxon>Eukaryota</taxon>
        <taxon>Fungi</taxon>
        <taxon>Dikarya</taxon>
        <taxon>Ascomycota</taxon>
        <taxon>Pezizomycotina</taxon>
        <taxon>Dothideomycetes</taxon>
        <taxon>Dothideomycetidae</taxon>
        <taxon>Mycosphaerellales</taxon>
        <taxon>Mycosphaerellaceae</taxon>
        <taxon>Ramularia</taxon>
    </lineage>
</organism>
<keyword evidence="4" id="KW-1185">Reference proteome</keyword>
<dbReference type="AlphaFoldDB" id="A0A2D3UMP3"/>